<evidence type="ECO:0000256" key="1">
    <source>
        <dbReference type="SAM" id="MobiDB-lite"/>
    </source>
</evidence>
<feature type="compositionally biased region" description="Low complexity" evidence="1">
    <location>
        <begin position="157"/>
        <end position="166"/>
    </location>
</feature>
<evidence type="ECO:0000313" key="2">
    <source>
        <dbReference type="EMBL" id="URE44917.1"/>
    </source>
</evidence>
<dbReference type="PANTHER" id="PTHR15907">
    <property type="entry name" value="DUF614 FAMILY PROTEIN-RELATED"/>
    <property type="match status" value="1"/>
</dbReference>
<gene>
    <name evidence="2" type="ORF">MUK42_14772</name>
</gene>
<feature type="compositionally biased region" description="Basic and acidic residues" evidence="1">
    <location>
        <begin position="127"/>
        <end position="140"/>
    </location>
</feature>
<proteinExistence type="predicted"/>
<dbReference type="NCBIfam" id="TIGR01571">
    <property type="entry name" value="A_thal_Cys_rich"/>
    <property type="match status" value="1"/>
</dbReference>
<dbReference type="GO" id="GO:0016874">
    <property type="term" value="F:ligase activity"/>
    <property type="evidence" value="ECO:0007669"/>
    <property type="project" value="UniProtKB-KW"/>
</dbReference>
<dbReference type="InterPro" id="IPR006461">
    <property type="entry name" value="PLAC_motif_containing"/>
</dbReference>
<sequence>MISRRHFLPVAAFVSDKACWVEIRPDDLCLDMKKNSLHLSTAAAAAAASGFAKTAGIANCSKNPHWPPSAPGSHETFNLNCKPNVWLQQVVLLDSIGERDAFPWCAFEILISLNPMANLESSALLKHPDGREEPAPEPKEMTPAAPPEAVPKPLQKAPPAAVAKGPAGWTADGLPVGHGSVVGEPVGRVQWNSSLFSCFGRNDEFCGSDLEVCLLGSFAPCVLYGSNAERLGAVPGSFADNCLPYTGLYVLGNALFGWNCLAPWLSHPTRTAIRRKFNLEGSFESFTRPYGCCNGIAEDEQRREQLEQVCDFATHYMCHTCSLCQEGRELRRRLPHPGFDARPVLIMIPPMEQTMGRGA</sequence>
<evidence type="ECO:0000313" key="3">
    <source>
        <dbReference type="Proteomes" id="UP001055439"/>
    </source>
</evidence>
<dbReference type="Proteomes" id="UP001055439">
    <property type="component" value="Chromosome 9"/>
</dbReference>
<protein>
    <submittedName>
        <fullName evidence="2">E3 SUMO-protein ligase</fullName>
    </submittedName>
</protein>
<organism evidence="2 3">
    <name type="scientific">Musa troglodytarum</name>
    <name type="common">fe'i banana</name>
    <dbReference type="NCBI Taxonomy" id="320322"/>
    <lineage>
        <taxon>Eukaryota</taxon>
        <taxon>Viridiplantae</taxon>
        <taxon>Streptophyta</taxon>
        <taxon>Embryophyta</taxon>
        <taxon>Tracheophyta</taxon>
        <taxon>Spermatophyta</taxon>
        <taxon>Magnoliopsida</taxon>
        <taxon>Liliopsida</taxon>
        <taxon>Zingiberales</taxon>
        <taxon>Musaceae</taxon>
        <taxon>Musa</taxon>
    </lineage>
</organism>
<keyword evidence="3" id="KW-1185">Reference proteome</keyword>
<reference evidence="2" key="1">
    <citation type="submission" date="2022-05" db="EMBL/GenBank/DDBJ databases">
        <title>The Musa troglodytarum L. genome provides insights into the mechanism of non-climacteric behaviour and enrichment of carotenoids.</title>
        <authorList>
            <person name="Wang J."/>
        </authorList>
    </citation>
    <scope>NUCLEOTIDE SEQUENCE</scope>
    <source>
        <tissue evidence="2">Leaf</tissue>
    </source>
</reference>
<accession>A0A9E7L5F8</accession>
<name>A0A9E7L5F8_9LILI</name>
<feature type="region of interest" description="Disordered" evidence="1">
    <location>
        <begin position="127"/>
        <end position="166"/>
    </location>
</feature>
<dbReference type="EMBL" id="CP097511">
    <property type="protein sequence ID" value="URE44917.1"/>
    <property type="molecule type" value="Genomic_DNA"/>
</dbReference>
<dbReference type="Pfam" id="PF04749">
    <property type="entry name" value="PLAC8"/>
    <property type="match status" value="1"/>
</dbReference>
<dbReference type="AlphaFoldDB" id="A0A9E7L5F8"/>
<keyword evidence="2" id="KW-0436">Ligase</keyword>
<dbReference type="OrthoDB" id="28127at2759"/>